<dbReference type="GO" id="GO:0017017">
    <property type="term" value="F:MAP kinase tyrosine/serine/threonine phosphatase activity"/>
    <property type="evidence" value="ECO:0007669"/>
    <property type="project" value="TreeGrafter"/>
</dbReference>
<protein>
    <recommendedName>
        <fullName evidence="2">protein-tyrosine-phosphatase</fullName>
        <ecNumber evidence="2">3.1.3.48</ecNumber>
    </recommendedName>
</protein>
<feature type="compositionally biased region" description="Pro residues" evidence="5">
    <location>
        <begin position="462"/>
        <end position="474"/>
    </location>
</feature>
<dbReference type="EC" id="3.1.3.48" evidence="2"/>
<dbReference type="AlphaFoldDB" id="A0A5M3N5G6"/>
<dbReference type="InterPro" id="IPR020422">
    <property type="entry name" value="TYR_PHOSPHATASE_DUAL_dom"/>
</dbReference>
<name>A0A5M3N5G6_CONPW</name>
<dbReference type="KEGG" id="cput:CONPUDRAFT_44152"/>
<dbReference type="PROSITE" id="PS00383">
    <property type="entry name" value="TYR_PHOSPHATASE_1"/>
    <property type="match status" value="1"/>
</dbReference>
<evidence type="ECO:0000313" key="8">
    <source>
        <dbReference type="EMBL" id="EIW86548.1"/>
    </source>
</evidence>
<dbReference type="OrthoDB" id="2017893at2759"/>
<dbReference type="InterPro" id="IPR000340">
    <property type="entry name" value="Dual-sp_phosphatase_cat-dom"/>
</dbReference>
<feature type="compositionally biased region" description="Polar residues" evidence="5">
    <location>
        <begin position="266"/>
        <end position="279"/>
    </location>
</feature>
<evidence type="ECO:0000259" key="6">
    <source>
        <dbReference type="PROSITE" id="PS50054"/>
    </source>
</evidence>
<dbReference type="RefSeq" id="XP_007762427.1">
    <property type="nucleotide sequence ID" value="XM_007764237.1"/>
</dbReference>
<dbReference type="GO" id="GO:0008330">
    <property type="term" value="F:protein tyrosine/threonine phosphatase activity"/>
    <property type="evidence" value="ECO:0007669"/>
    <property type="project" value="TreeGrafter"/>
</dbReference>
<dbReference type="OMA" id="DNARDWP"/>
<feature type="compositionally biased region" description="Polar residues" evidence="5">
    <location>
        <begin position="388"/>
        <end position="414"/>
    </location>
</feature>
<dbReference type="PANTHER" id="PTHR10159:SF519">
    <property type="entry name" value="DUAL SPECIFICITY PROTEIN PHOSPHATASE MPK3"/>
    <property type="match status" value="1"/>
</dbReference>
<evidence type="ECO:0000256" key="3">
    <source>
        <dbReference type="ARBA" id="ARBA00022801"/>
    </source>
</evidence>
<dbReference type="Proteomes" id="UP000053558">
    <property type="component" value="Unassembled WGS sequence"/>
</dbReference>
<dbReference type="PROSITE" id="PS50054">
    <property type="entry name" value="TYR_PHOSPHATASE_DUAL"/>
    <property type="match status" value="1"/>
</dbReference>
<feature type="region of interest" description="Disordered" evidence="5">
    <location>
        <begin position="265"/>
        <end position="286"/>
    </location>
</feature>
<dbReference type="InterPro" id="IPR000387">
    <property type="entry name" value="Tyr_Pase_dom"/>
</dbReference>
<dbReference type="GeneID" id="19206978"/>
<feature type="compositionally biased region" description="Low complexity" evidence="5">
    <location>
        <begin position="1"/>
        <end position="23"/>
    </location>
</feature>
<sequence length="618" mass="66696">MKRLSLNLPSAQSSSLSLNSPLLDVPQTAVDPPLNGPYSSRPRRPSVLSLPNTATPIIHRKDEDGSPAAPYTDGPIQILPGIWLGSEDNARDWPALMERNIKSILNVAKEVQLPFDSATGPPLRAFSSTPNLAAGSSKSSVSTYYPPHVPSGRPGMYYLKLPWSHGQSDLVRDGFPTAMAFVDAALARHEGILIHCQCGISRSATLVIALVMRASHTRSASVPPEVWDLHSMQAAYAFVKEKSQQVGPNMSLIYQLLDYEKVLKGGSTSPTPSDKSSCLSEEEREWGRRRSAYENNDIDDRESEIIQQEARNLDRAMEERIIARKPSASSITSSNGVGMGVAWRSRYGRNRAGSTASGASVLSEDLVEADEEPELLGVGGGFDESSDSRTSPCLSLASGSSGTKDSITERSSNLKGEHKFPFLRTMSESSSSSLPEGHERQVTVSLPPSGKGSFKSKRRPPPLKTLPPVPPSPVTPSQSMPMPQPLTAQPRRRLSRKAAPPPLKLRSSEPTKITFPPKSSVHQQPMATTPSQTLLVFPPSPSRRPSTLRTPSTMTITSHFAASNAYPFPPLPTPRVSASSREGRARSFIGIGSPAVPTTAYSRVDARGWVGLRDTSAS</sequence>
<keyword evidence="4" id="KW-0904">Protein phosphatase</keyword>
<evidence type="ECO:0000256" key="2">
    <source>
        <dbReference type="ARBA" id="ARBA00013064"/>
    </source>
</evidence>
<dbReference type="GO" id="GO:0005737">
    <property type="term" value="C:cytoplasm"/>
    <property type="evidence" value="ECO:0007669"/>
    <property type="project" value="TreeGrafter"/>
</dbReference>
<feature type="compositionally biased region" description="Polar residues" evidence="5">
    <location>
        <begin position="520"/>
        <end position="534"/>
    </location>
</feature>
<evidence type="ECO:0000256" key="1">
    <source>
        <dbReference type="ARBA" id="ARBA00008601"/>
    </source>
</evidence>
<accession>A0A5M3N5G6</accession>
<dbReference type="InterPro" id="IPR016130">
    <property type="entry name" value="Tyr_Pase_AS"/>
</dbReference>
<proteinExistence type="inferred from homology"/>
<organism evidence="8 9">
    <name type="scientific">Coniophora puteana (strain RWD-64-598)</name>
    <name type="common">Brown rot fungus</name>
    <dbReference type="NCBI Taxonomy" id="741705"/>
    <lineage>
        <taxon>Eukaryota</taxon>
        <taxon>Fungi</taxon>
        <taxon>Dikarya</taxon>
        <taxon>Basidiomycota</taxon>
        <taxon>Agaricomycotina</taxon>
        <taxon>Agaricomycetes</taxon>
        <taxon>Agaricomycetidae</taxon>
        <taxon>Boletales</taxon>
        <taxon>Coniophorineae</taxon>
        <taxon>Coniophoraceae</taxon>
        <taxon>Coniophora</taxon>
    </lineage>
</organism>
<dbReference type="PROSITE" id="PS50056">
    <property type="entry name" value="TYR_PHOSPHATASE_2"/>
    <property type="match status" value="1"/>
</dbReference>
<gene>
    <name evidence="8" type="ORF">CONPUDRAFT_44152</name>
</gene>
<evidence type="ECO:0000259" key="7">
    <source>
        <dbReference type="PROSITE" id="PS50056"/>
    </source>
</evidence>
<dbReference type="GO" id="GO:0033550">
    <property type="term" value="F:MAP kinase tyrosine phosphatase activity"/>
    <property type="evidence" value="ECO:0007669"/>
    <property type="project" value="TreeGrafter"/>
</dbReference>
<dbReference type="PANTHER" id="PTHR10159">
    <property type="entry name" value="DUAL SPECIFICITY PROTEIN PHOSPHATASE"/>
    <property type="match status" value="1"/>
</dbReference>
<evidence type="ECO:0000256" key="5">
    <source>
        <dbReference type="SAM" id="MobiDB-lite"/>
    </source>
</evidence>
<dbReference type="EMBL" id="JH711573">
    <property type="protein sequence ID" value="EIW86548.1"/>
    <property type="molecule type" value="Genomic_DNA"/>
</dbReference>
<dbReference type="SUPFAM" id="SSF52799">
    <property type="entry name" value="(Phosphotyrosine protein) phosphatases II"/>
    <property type="match status" value="1"/>
</dbReference>
<comment type="caution">
    <text evidence="8">The sequence shown here is derived from an EMBL/GenBank/DDBJ whole genome shotgun (WGS) entry which is preliminary data.</text>
</comment>
<feature type="region of interest" description="Disordered" evidence="5">
    <location>
        <begin position="1"/>
        <end position="52"/>
    </location>
</feature>
<keyword evidence="9" id="KW-1185">Reference proteome</keyword>
<keyword evidence="3" id="KW-0378">Hydrolase</keyword>
<dbReference type="InterPro" id="IPR029021">
    <property type="entry name" value="Prot-tyrosine_phosphatase-like"/>
</dbReference>
<evidence type="ECO:0000313" key="9">
    <source>
        <dbReference type="Proteomes" id="UP000053558"/>
    </source>
</evidence>
<feature type="region of interest" description="Disordered" evidence="5">
    <location>
        <begin position="375"/>
        <end position="549"/>
    </location>
</feature>
<dbReference type="Gene3D" id="3.90.190.10">
    <property type="entry name" value="Protein tyrosine phosphatase superfamily"/>
    <property type="match status" value="1"/>
</dbReference>
<dbReference type="GO" id="GO:0043409">
    <property type="term" value="P:negative regulation of MAPK cascade"/>
    <property type="evidence" value="ECO:0007669"/>
    <property type="project" value="TreeGrafter"/>
</dbReference>
<comment type="similarity">
    <text evidence="1">Belongs to the protein-tyrosine phosphatase family. Non-receptor class dual specificity subfamily.</text>
</comment>
<feature type="domain" description="Tyrosine-protein phosphatase" evidence="6">
    <location>
        <begin position="74"/>
        <end position="265"/>
    </location>
</feature>
<reference evidence="9" key="1">
    <citation type="journal article" date="2012" name="Science">
        <title>The Paleozoic origin of enzymatic lignin decomposition reconstructed from 31 fungal genomes.</title>
        <authorList>
            <person name="Floudas D."/>
            <person name="Binder M."/>
            <person name="Riley R."/>
            <person name="Barry K."/>
            <person name="Blanchette R.A."/>
            <person name="Henrissat B."/>
            <person name="Martinez A.T."/>
            <person name="Otillar R."/>
            <person name="Spatafora J.W."/>
            <person name="Yadav J.S."/>
            <person name="Aerts A."/>
            <person name="Benoit I."/>
            <person name="Boyd A."/>
            <person name="Carlson A."/>
            <person name="Copeland A."/>
            <person name="Coutinho P.M."/>
            <person name="de Vries R.P."/>
            <person name="Ferreira P."/>
            <person name="Findley K."/>
            <person name="Foster B."/>
            <person name="Gaskell J."/>
            <person name="Glotzer D."/>
            <person name="Gorecki P."/>
            <person name="Heitman J."/>
            <person name="Hesse C."/>
            <person name="Hori C."/>
            <person name="Igarashi K."/>
            <person name="Jurgens J.A."/>
            <person name="Kallen N."/>
            <person name="Kersten P."/>
            <person name="Kohler A."/>
            <person name="Kuees U."/>
            <person name="Kumar T.K.A."/>
            <person name="Kuo A."/>
            <person name="LaButti K."/>
            <person name="Larrondo L.F."/>
            <person name="Lindquist E."/>
            <person name="Ling A."/>
            <person name="Lombard V."/>
            <person name="Lucas S."/>
            <person name="Lundell T."/>
            <person name="Martin R."/>
            <person name="McLaughlin D.J."/>
            <person name="Morgenstern I."/>
            <person name="Morin E."/>
            <person name="Murat C."/>
            <person name="Nagy L.G."/>
            <person name="Nolan M."/>
            <person name="Ohm R.A."/>
            <person name="Patyshakuliyeva A."/>
            <person name="Rokas A."/>
            <person name="Ruiz-Duenas F.J."/>
            <person name="Sabat G."/>
            <person name="Salamov A."/>
            <person name="Samejima M."/>
            <person name="Schmutz J."/>
            <person name="Slot J.C."/>
            <person name="St John F."/>
            <person name="Stenlid J."/>
            <person name="Sun H."/>
            <person name="Sun S."/>
            <person name="Syed K."/>
            <person name="Tsang A."/>
            <person name="Wiebenga A."/>
            <person name="Young D."/>
            <person name="Pisabarro A."/>
            <person name="Eastwood D.C."/>
            <person name="Martin F."/>
            <person name="Cullen D."/>
            <person name="Grigoriev I.V."/>
            <person name="Hibbett D.S."/>
        </authorList>
    </citation>
    <scope>NUCLEOTIDE SEQUENCE [LARGE SCALE GENOMIC DNA]</scope>
    <source>
        <strain evidence="9">RWD-64-598 SS2</strain>
    </source>
</reference>
<dbReference type="SMART" id="SM00195">
    <property type="entry name" value="DSPc"/>
    <property type="match status" value="1"/>
</dbReference>
<dbReference type="Pfam" id="PF00782">
    <property type="entry name" value="DSPc"/>
    <property type="match status" value="1"/>
</dbReference>
<evidence type="ECO:0000256" key="4">
    <source>
        <dbReference type="ARBA" id="ARBA00022912"/>
    </source>
</evidence>
<feature type="domain" description="Tyrosine specific protein phosphatases" evidence="7">
    <location>
        <begin position="173"/>
        <end position="244"/>
    </location>
</feature>